<proteinExistence type="predicted"/>
<organism evidence="9 10">
    <name type="scientific">Pseudopedobacter saltans</name>
    <dbReference type="NCBI Taxonomy" id="151895"/>
    <lineage>
        <taxon>Bacteria</taxon>
        <taxon>Pseudomonadati</taxon>
        <taxon>Bacteroidota</taxon>
        <taxon>Sphingobacteriia</taxon>
        <taxon>Sphingobacteriales</taxon>
        <taxon>Sphingobacteriaceae</taxon>
        <taxon>Pseudopedobacter</taxon>
    </lineage>
</organism>
<evidence type="ECO:0000256" key="8">
    <source>
        <dbReference type="SAM" id="Phobius"/>
    </source>
</evidence>
<dbReference type="EMBL" id="QFOI01000089">
    <property type="protein sequence ID" value="PZP49915.1"/>
    <property type="molecule type" value="Genomic_DNA"/>
</dbReference>
<dbReference type="PROSITE" id="PS00428">
    <property type="entry name" value="FTSW_RODA_SPOVE"/>
    <property type="match status" value="1"/>
</dbReference>
<accession>A0A2W5F129</accession>
<feature type="transmembrane region" description="Helical" evidence="8">
    <location>
        <begin position="350"/>
        <end position="372"/>
    </location>
</feature>
<evidence type="ECO:0000256" key="2">
    <source>
        <dbReference type="ARBA" id="ARBA00022692"/>
    </source>
</evidence>
<evidence type="ECO:0000256" key="4">
    <source>
        <dbReference type="ARBA" id="ARBA00022989"/>
    </source>
</evidence>
<feature type="transmembrane region" description="Helical" evidence="8">
    <location>
        <begin position="84"/>
        <end position="103"/>
    </location>
</feature>
<dbReference type="NCBIfam" id="NF037961">
    <property type="entry name" value="RodA_shape"/>
    <property type="match status" value="1"/>
</dbReference>
<dbReference type="GO" id="GO:0032153">
    <property type="term" value="C:cell division site"/>
    <property type="evidence" value="ECO:0007669"/>
    <property type="project" value="TreeGrafter"/>
</dbReference>
<dbReference type="GO" id="GO:0005886">
    <property type="term" value="C:plasma membrane"/>
    <property type="evidence" value="ECO:0007669"/>
    <property type="project" value="TreeGrafter"/>
</dbReference>
<gene>
    <name evidence="9" type="ORF">DI598_06755</name>
</gene>
<sequence>MAEREKELAKGVDWIVILLYALLVATGIMCIFMVEYKADINVFENFVSGKTDYSKQLIFAGICALVGTFILLSDSKLYTAMANLSYAFGILLMLLTFVIGKNVNGSRSWIPLGGGFNLQPAELCKIFTSLALAKYLSMQDLDFTKVKSQLIACAIALGPAMLSIMQNETGLALVYFSFFIVMFREGLPGWILILGFSFAALVVATLIVEPNTLAIILTLIAAIAVYILRKQVKRSRGLLLFIIAIWIGCVGVQRFVVPYIFNNVFQCYQSTRIYAMVGKEYDCGQKRSSKKREAEDKKVAKPDDYNVRQSKIAIGSGRLLGRGFLKGTQTRGKYVPEQQTDFIFTSIGEAFGFLGSFAFLMLYIGMLFRIIWIAERQRSTFSRVYAYCVASIIFFHVMVNVCMTIGLFPIVGIPLPWVSYGGSSLLTFTILIFILLRLDMDRNKILR</sequence>
<dbReference type="GO" id="GO:0008360">
    <property type="term" value="P:regulation of cell shape"/>
    <property type="evidence" value="ECO:0007669"/>
    <property type="project" value="UniProtKB-KW"/>
</dbReference>
<name>A0A2W5F129_9SPHI</name>
<feature type="transmembrane region" description="Helical" evidence="8">
    <location>
        <begin position="54"/>
        <end position="72"/>
    </location>
</feature>
<dbReference type="GO" id="GO:0051301">
    <property type="term" value="P:cell division"/>
    <property type="evidence" value="ECO:0007669"/>
    <property type="project" value="InterPro"/>
</dbReference>
<dbReference type="GO" id="GO:0015648">
    <property type="term" value="F:lipid-linked peptidoglycan transporter activity"/>
    <property type="evidence" value="ECO:0007669"/>
    <property type="project" value="TreeGrafter"/>
</dbReference>
<dbReference type="PANTHER" id="PTHR30474:SF1">
    <property type="entry name" value="PEPTIDOGLYCAN GLYCOSYLTRANSFERASE MRDB"/>
    <property type="match status" value="1"/>
</dbReference>
<evidence type="ECO:0000313" key="9">
    <source>
        <dbReference type="EMBL" id="PZP49915.1"/>
    </source>
</evidence>
<comment type="caution">
    <text evidence="9">The sequence shown here is derived from an EMBL/GenBank/DDBJ whole genome shotgun (WGS) entry which is preliminary data.</text>
</comment>
<feature type="transmembrane region" description="Helical" evidence="8">
    <location>
        <begin position="213"/>
        <end position="229"/>
    </location>
</feature>
<evidence type="ECO:0000256" key="1">
    <source>
        <dbReference type="ARBA" id="ARBA00004141"/>
    </source>
</evidence>
<keyword evidence="5 8" id="KW-0472">Membrane</keyword>
<evidence type="ECO:0000256" key="5">
    <source>
        <dbReference type="ARBA" id="ARBA00023136"/>
    </source>
</evidence>
<evidence type="ECO:0000256" key="3">
    <source>
        <dbReference type="ARBA" id="ARBA00022960"/>
    </source>
</evidence>
<dbReference type="Pfam" id="PF01098">
    <property type="entry name" value="FTSW_RODA_SPOVE"/>
    <property type="match status" value="2"/>
</dbReference>
<dbReference type="InterPro" id="IPR001182">
    <property type="entry name" value="FtsW/RodA"/>
</dbReference>
<evidence type="ECO:0000256" key="7">
    <source>
        <dbReference type="ARBA" id="ARBA00033270"/>
    </source>
</evidence>
<dbReference type="Proteomes" id="UP000249645">
    <property type="component" value="Unassembled WGS sequence"/>
</dbReference>
<feature type="transmembrane region" description="Helical" evidence="8">
    <location>
        <begin position="384"/>
        <end position="411"/>
    </location>
</feature>
<feature type="transmembrane region" description="Helical" evidence="8">
    <location>
        <begin position="190"/>
        <end position="207"/>
    </location>
</feature>
<reference evidence="9 10" key="1">
    <citation type="submission" date="2017-11" db="EMBL/GenBank/DDBJ databases">
        <title>Infants hospitalized years apart are colonized by the same room-sourced microbial strains.</title>
        <authorList>
            <person name="Brooks B."/>
            <person name="Olm M.R."/>
            <person name="Firek B.A."/>
            <person name="Baker R."/>
            <person name="Thomas B.C."/>
            <person name="Morowitz M.J."/>
            <person name="Banfield J.F."/>
        </authorList>
    </citation>
    <scope>NUCLEOTIDE SEQUENCE [LARGE SCALE GENOMIC DNA]</scope>
    <source>
        <strain evidence="9">S2_009_000_R2_76</strain>
    </source>
</reference>
<keyword evidence="4 8" id="KW-1133">Transmembrane helix</keyword>
<evidence type="ECO:0000256" key="6">
    <source>
        <dbReference type="ARBA" id="ARBA00032370"/>
    </source>
</evidence>
<dbReference type="AlphaFoldDB" id="A0A2W5F129"/>
<feature type="transmembrane region" description="Helical" evidence="8">
    <location>
        <begin position="417"/>
        <end position="438"/>
    </location>
</feature>
<protein>
    <recommendedName>
        <fullName evidence="7">Cell wall polymerase</fullName>
    </recommendedName>
    <alternativeName>
        <fullName evidence="6">Peptidoglycan polymerase</fullName>
    </alternativeName>
</protein>
<feature type="transmembrane region" description="Helical" evidence="8">
    <location>
        <begin position="164"/>
        <end position="183"/>
    </location>
</feature>
<feature type="transmembrane region" description="Helical" evidence="8">
    <location>
        <begin position="12"/>
        <end position="34"/>
    </location>
</feature>
<dbReference type="PANTHER" id="PTHR30474">
    <property type="entry name" value="CELL CYCLE PROTEIN"/>
    <property type="match status" value="1"/>
</dbReference>
<evidence type="ECO:0000313" key="10">
    <source>
        <dbReference type="Proteomes" id="UP000249645"/>
    </source>
</evidence>
<dbReference type="InterPro" id="IPR018365">
    <property type="entry name" value="Cell_cycle_FtsW-rel_CS"/>
</dbReference>
<feature type="transmembrane region" description="Helical" evidence="8">
    <location>
        <begin position="238"/>
        <end position="261"/>
    </location>
</feature>
<keyword evidence="2 8" id="KW-0812">Transmembrane</keyword>
<comment type="subcellular location">
    <subcellularLocation>
        <location evidence="1">Membrane</location>
        <topology evidence="1">Multi-pass membrane protein</topology>
    </subcellularLocation>
</comment>
<keyword evidence="3" id="KW-0133">Cell shape</keyword>